<accession>A0A6V7QKI8</accession>
<dbReference type="Pfam" id="PF05703">
    <property type="entry name" value="Auxin_canalis"/>
    <property type="match status" value="1"/>
</dbReference>
<dbReference type="PANTHER" id="PTHR31351">
    <property type="entry name" value="EXPRESSED PROTEIN"/>
    <property type="match status" value="1"/>
</dbReference>
<evidence type="ECO:0000259" key="1">
    <source>
        <dbReference type="Pfam" id="PF05703"/>
    </source>
</evidence>
<dbReference type="Pfam" id="PF08458">
    <property type="entry name" value="PH_2"/>
    <property type="match status" value="1"/>
</dbReference>
<feature type="domain" description="VAN3-binding protein-like auxin canalisation" evidence="1">
    <location>
        <begin position="1"/>
        <end position="32"/>
    </location>
</feature>
<evidence type="ECO:0000313" key="3">
    <source>
        <dbReference type="EMBL" id="CAD1843417.1"/>
    </source>
</evidence>
<feature type="domain" description="Pleckstrin-like plant" evidence="2">
    <location>
        <begin position="35"/>
        <end position="91"/>
    </location>
</feature>
<dbReference type="InterPro" id="IPR013666">
    <property type="entry name" value="PH_pln"/>
</dbReference>
<evidence type="ECO:0000259" key="2">
    <source>
        <dbReference type="Pfam" id="PF08458"/>
    </source>
</evidence>
<dbReference type="PANTHER" id="PTHR31351:SF2">
    <property type="entry name" value="PHOSPHOINOSITIDE BINDING PROTEIN"/>
    <property type="match status" value="1"/>
</dbReference>
<gene>
    <name evidence="3" type="ORF">CB5_LOCUS26628</name>
</gene>
<protein>
    <submittedName>
        <fullName evidence="3">Uncharacterized protein</fullName>
    </submittedName>
</protein>
<dbReference type="EMBL" id="LR862136">
    <property type="protein sequence ID" value="CAD1843417.1"/>
    <property type="molecule type" value="Genomic_DNA"/>
</dbReference>
<proteinExistence type="predicted"/>
<sequence length="116" mass="13137">MALTAGAATALRGAATLRARLHREIQGIAALIGERRIREILITLSFRVVIDVCSEIPAWPGRELEDGCDQRAYFGIKTPERFDRVRVQKQIRQTVVGRRRKTDAEPQCQYDITSLM</sequence>
<reference evidence="3" key="1">
    <citation type="submission" date="2020-07" db="EMBL/GenBank/DDBJ databases">
        <authorList>
            <person name="Lin J."/>
        </authorList>
    </citation>
    <scope>NUCLEOTIDE SEQUENCE</scope>
</reference>
<organism evidence="3">
    <name type="scientific">Ananas comosus var. bracteatus</name>
    <name type="common">red pineapple</name>
    <dbReference type="NCBI Taxonomy" id="296719"/>
    <lineage>
        <taxon>Eukaryota</taxon>
        <taxon>Viridiplantae</taxon>
        <taxon>Streptophyta</taxon>
        <taxon>Embryophyta</taxon>
        <taxon>Tracheophyta</taxon>
        <taxon>Spermatophyta</taxon>
        <taxon>Magnoliopsida</taxon>
        <taxon>Liliopsida</taxon>
        <taxon>Poales</taxon>
        <taxon>Bromeliaceae</taxon>
        <taxon>Bromelioideae</taxon>
        <taxon>Ananas</taxon>
    </lineage>
</organism>
<dbReference type="InterPro" id="IPR008546">
    <property type="entry name" value="VAN3-bd-like_auxin_canal"/>
</dbReference>
<dbReference type="InterPro" id="IPR040269">
    <property type="entry name" value="VAB"/>
</dbReference>
<dbReference type="AlphaFoldDB" id="A0A6V7QKI8"/>
<name>A0A6V7QKI8_ANACO</name>